<proteinExistence type="predicted"/>
<reference evidence="1" key="1">
    <citation type="submission" date="2020-02" db="EMBL/GenBank/DDBJ databases">
        <authorList>
            <person name="Meier V. D."/>
        </authorList>
    </citation>
    <scope>NUCLEOTIDE SEQUENCE</scope>
    <source>
        <strain evidence="1">AVDCRST_MAG93</strain>
    </source>
</reference>
<name>A0A6J4LEZ7_9CHLR</name>
<organism evidence="1">
    <name type="scientific">uncultured Chloroflexia bacterium</name>
    <dbReference type="NCBI Taxonomy" id="1672391"/>
    <lineage>
        <taxon>Bacteria</taxon>
        <taxon>Bacillati</taxon>
        <taxon>Chloroflexota</taxon>
        <taxon>Chloroflexia</taxon>
        <taxon>environmental samples</taxon>
    </lineage>
</organism>
<accession>A0A6J4LEZ7</accession>
<sequence>MALMLSVGSPSVAAAPDSVAVSGSAFQNVEYLDAEAAQELDLDFPVLVPSYVPAPFSGAPSVSGGGGSYSLYWMVPGVPPTFLNITGEVGGSLPDGSRDDFNNELFINDTIRGVDA</sequence>
<protein>
    <submittedName>
        <fullName evidence="1">Uncharacterized protein</fullName>
    </submittedName>
</protein>
<dbReference type="EMBL" id="CADCTR010002080">
    <property type="protein sequence ID" value="CAA9330656.1"/>
    <property type="molecule type" value="Genomic_DNA"/>
</dbReference>
<evidence type="ECO:0000313" key="1">
    <source>
        <dbReference type="EMBL" id="CAA9330656.1"/>
    </source>
</evidence>
<gene>
    <name evidence="1" type="ORF">AVDCRST_MAG93-6178</name>
</gene>
<dbReference type="AlphaFoldDB" id="A0A6J4LEZ7"/>
<feature type="non-terminal residue" evidence="1">
    <location>
        <position position="116"/>
    </location>
</feature>